<keyword evidence="3" id="KW-1185">Reference proteome</keyword>
<dbReference type="AlphaFoldDB" id="A0A2I0VWS3"/>
<dbReference type="PANTHER" id="PTHR11439:SF483">
    <property type="entry name" value="PEPTIDE SYNTHASE GLIP-LIKE, PUTATIVE (AFU_ORTHOLOGUE AFUA_3G12920)-RELATED"/>
    <property type="match status" value="1"/>
</dbReference>
<reference evidence="2 3" key="2">
    <citation type="journal article" date="2017" name="Nature">
        <title>The Apostasia genome and the evolution of orchids.</title>
        <authorList>
            <person name="Zhang G.Q."/>
            <person name="Liu K.W."/>
            <person name="Li Z."/>
            <person name="Lohaus R."/>
            <person name="Hsiao Y.Y."/>
            <person name="Niu S.C."/>
            <person name="Wang J.Y."/>
            <person name="Lin Y.C."/>
            <person name="Xu Q."/>
            <person name="Chen L.J."/>
            <person name="Yoshida K."/>
            <person name="Fujiwara S."/>
            <person name="Wang Z.W."/>
            <person name="Zhang Y.Q."/>
            <person name="Mitsuda N."/>
            <person name="Wang M."/>
            <person name="Liu G.H."/>
            <person name="Pecoraro L."/>
            <person name="Huang H.X."/>
            <person name="Xiao X.J."/>
            <person name="Lin M."/>
            <person name="Wu X.Y."/>
            <person name="Wu W.L."/>
            <person name="Chen Y.Y."/>
            <person name="Chang S.B."/>
            <person name="Sakamoto S."/>
            <person name="Ohme-Takagi M."/>
            <person name="Yagi M."/>
            <person name="Zeng S.J."/>
            <person name="Shen C.Y."/>
            <person name="Yeh C.M."/>
            <person name="Luo Y.B."/>
            <person name="Tsai W.C."/>
            <person name="Van de Peer Y."/>
            <person name="Liu Z.J."/>
        </authorList>
    </citation>
    <scope>NUCLEOTIDE SEQUENCE [LARGE SCALE GENOMIC DNA]</scope>
    <source>
        <tissue evidence="2">The whole plant</tissue>
    </source>
</reference>
<dbReference type="Proteomes" id="UP000233837">
    <property type="component" value="Unassembled WGS sequence"/>
</dbReference>
<protein>
    <submittedName>
        <fullName evidence="2">Retrovirus-related Pol polyprotein from transposon TNT 1-94</fullName>
    </submittedName>
</protein>
<dbReference type="CDD" id="cd09272">
    <property type="entry name" value="RNase_HI_RT_Ty1"/>
    <property type="match status" value="1"/>
</dbReference>
<dbReference type="Pfam" id="PF14223">
    <property type="entry name" value="Retrotran_gag_2"/>
    <property type="match status" value="1"/>
</dbReference>
<name>A0A2I0VWS3_9ASPA</name>
<evidence type="ECO:0000313" key="2">
    <source>
        <dbReference type="EMBL" id="PKU67864.1"/>
    </source>
</evidence>
<accession>A0A2I0VWS3</accession>
<evidence type="ECO:0000256" key="1">
    <source>
        <dbReference type="SAM" id="MobiDB-lite"/>
    </source>
</evidence>
<feature type="region of interest" description="Disordered" evidence="1">
    <location>
        <begin position="98"/>
        <end position="124"/>
    </location>
</feature>
<proteinExistence type="predicted"/>
<sequence>MLQYLSDIKHRVDAIHAAGSNIEDEDIVLYTLNGLPASYNAFKIAIRTKKLTIHLDELYSLLCSEEVNIAADQSIDQLITNPNDSAFALTAFRGRGRGRSRGRFNNARGGRALSNPTPHSGGRRSASHIECQICLKPGYSAANCWHRGNFSYQANQPQVYIAHDEQPTVDWFLDSGASSHLTTDVSHLQSPHPYADFDWAANVQDCRSISGFCTFLGDNLLSWSVKKQPTVAHSSTEAEYRALATLASDILWLRQLLADFMILTPQPTPIFCDNVSTIALANNPVFHARTKHIEVDYHFIRDCIKGQHVTVHHIASHDQIADIFTKSLSASRYQLLRSKLTILEPSSP</sequence>
<reference evidence="2 3" key="1">
    <citation type="journal article" date="2016" name="Sci. Rep.">
        <title>The Dendrobium catenatum Lindl. genome sequence provides insights into polysaccharide synthase, floral development and adaptive evolution.</title>
        <authorList>
            <person name="Zhang G.Q."/>
            <person name="Xu Q."/>
            <person name="Bian C."/>
            <person name="Tsai W.C."/>
            <person name="Yeh C.M."/>
            <person name="Liu K.W."/>
            <person name="Yoshida K."/>
            <person name="Zhang L.S."/>
            <person name="Chang S.B."/>
            <person name="Chen F."/>
            <person name="Shi Y."/>
            <person name="Su Y.Y."/>
            <person name="Zhang Y.Q."/>
            <person name="Chen L.J."/>
            <person name="Yin Y."/>
            <person name="Lin M."/>
            <person name="Huang H."/>
            <person name="Deng H."/>
            <person name="Wang Z.W."/>
            <person name="Zhu S.L."/>
            <person name="Zhao X."/>
            <person name="Deng C."/>
            <person name="Niu S.C."/>
            <person name="Huang J."/>
            <person name="Wang M."/>
            <person name="Liu G.H."/>
            <person name="Yang H.J."/>
            <person name="Xiao X.J."/>
            <person name="Hsiao Y.Y."/>
            <person name="Wu W.L."/>
            <person name="Chen Y.Y."/>
            <person name="Mitsuda N."/>
            <person name="Ohme-Takagi M."/>
            <person name="Luo Y.B."/>
            <person name="Van de Peer Y."/>
            <person name="Liu Z.J."/>
        </authorList>
    </citation>
    <scope>NUCLEOTIDE SEQUENCE [LARGE SCALE GENOMIC DNA]</scope>
    <source>
        <tissue evidence="2">The whole plant</tissue>
    </source>
</reference>
<organism evidence="2 3">
    <name type="scientific">Dendrobium catenatum</name>
    <dbReference type="NCBI Taxonomy" id="906689"/>
    <lineage>
        <taxon>Eukaryota</taxon>
        <taxon>Viridiplantae</taxon>
        <taxon>Streptophyta</taxon>
        <taxon>Embryophyta</taxon>
        <taxon>Tracheophyta</taxon>
        <taxon>Spermatophyta</taxon>
        <taxon>Magnoliopsida</taxon>
        <taxon>Liliopsida</taxon>
        <taxon>Asparagales</taxon>
        <taxon>Orchidaceae</taxon>
        <taxon>Epidendroideae</taxon>
        <taxon>Malaxideae</taxon>
        <taxon>Dendrobiinae</taxon>
        <taxon>Dendrobium</taxon>
    </lineage>
</organism>
<dbReference type="PANTHER" id="PTHR11439">
    <property type="entry name" value="GAG-POL-RELATED RETROTRANSPOSON"/>
    <property type="match status" value="1"/>
</dbReference>
<evidence type="ECO:0000313" key="3">
    <source>
        <dbReference type="Proteomes" id="UP000233837"/>
    </source>
</evidence>
<dbReference type="STRING" id="906689.A0A2I0VWS3"/>
<dbReference type="EMBL" id="KZ503162">
    <property type="protein sequence ID" value="PKU67864.1"/>
    <property type="molecule type" value="Genomic_DNA"/>
</dbReference>
<gene>
    <name evidence="2" type="ORF">MA16_Dca019390</name>
</gene>